<gene>
    <name evidence="2" type="ORF">GCM10010412_049250</name>
</gene>
<comment type="caution">
    <text evidence="2">The sequence shown here is derived from an EMBL/GenBank/DDBJ whole genome shotgun (WGS) entry which is preliminary data.</text>
</comment>
<dbReference type="Proteomes" id="UP001501666">
    <property type="component" value="Unassembled WGS sequence"/>
</dbReference>
<organism evidence="2 3">
    <name type="scientific">Nonomuraea recticatena</name>
    <dbReference type="NCBI Taxonomy" id="46178"/>
    <lineage>
        <taxon>Bacteria</taxon>
        <taxon>Bacillati</taxon>
        <taxon>Actinomycetota</taxon>
        <taxon>Actinomycetes</taxon>
        <taxon>Streptosporangiales</taxon>
        <taxon>Streptosporangiaceae</taxon>
        <taxon>Nonomuraea</taxon>
    </lineage>
</organism>
<evidence type="ECO:0000313" key="2">
    <source>
        <dbReference type="EMBL" id="GAA2670312.1"/>
    </source>
</evidence>
<feature type="region of interest" description="Disordered" evidence="1">
    <location>
        <begin position="1"/>
        <end position="31"/>
    </location>
</feature>
<proteinExistence type="predicted"/>
<feature type="compositionally biased region" description="Basic and acidic residues" evidence="1">
    <location>
        <begin position="19"/>
        <end position="31"/>
    </location>
</feature>
<sequence length="76" mass="8172">MTWIERTAGQAGGVAGLPDAHRPDAGPRRLGRDAVQAHAAHVKRAKAELEEIRTRQRAPLDGMEVHLDLGEEADAA</sequence>
<evidence type="ECO:0000313" key="3">
    <source>
        <dbReference type="Proteomes" id="UP001501666"/>
    </source>
</evidence>
<protein>
    <submittedName>
        <fullName evidence="2">Uncharacterized protein</fullName>
    </submittedName>
</protein>
<dbReference type="EMBL" id="BAAATE010000013">
    <property type="protein sequence ID" value="GAA2670312.1"/>
    <property type="molecule type" value="Genomic_DNA"/>
</dbReference>
<keyword evidence="3" id="KW-1185">Reference proteome</keyword>
<accession>A0ABP6EKQ1</accession>
<name>A0ABP6EKQ1_9ACTN</name>
<reference evidence="3" key="1">
    <citation type="journal article" date="2019" name="Int. J. Syst. Evol. Microbiol.">
        <title>The Global Catalogue of Microorganisms (GCM) 10K type strain sequencing project: providing services to taxonomists for standard genome sequencing and annotation.</title>
        <authorList>
            <consortium name="The Broad Institute Genomics Platform"/>
            <consortium name="The Broad Institute Genome Sequencing Center for Infectious Disease"/>
            <person name="Wu L."/>
            <person name="Ma J."/>
        </authorList>
    </citation>
    <scope>NUCLEOTIDE SEQUENCE [LARGE SCALE GENOMIC DNA]</scope>
    <source>
        <strain evidence="3">JCM 6835</strain>
    </source>
</reference>
<evidence type="ECO:0000256" key="1">
    <source>
        <dbReference type="SAM" id="MobiDB-lite"/>
    </source>
</evidence>